<dbReference type="PANTHER" id="PTHR47129">
    <property type="entry name" value="QUINONE OXIDOREDUCTASE 2"/>
    <property type="match status" value="1"/>
</dbReference>
<dbReference type="CDD" id="cd05269">
    <property type="entry name" value="TMR_SDR_a"/>
    <property type="match status" value="1"/>
</dbReference>
<dbReference type="InterPro" id="IPR008030">
    <property type="entry name" value="NmrA-like"/>
</dbReference>
<organism evidence="2 3">
    <name type="scientific">Talaromyces rugulosus</name>
    <name type="common">Penicillium rugulosum</name>
    <dbReference type="NCBI Taxonomy" id="121627"/>
    <lineage>
        <taxon>Eukaryota</taxon>
        <taxon>Fungi</taxon>
        <taxon>Dikarya</taxon>
        <taxon>Ascomycota</taxon>
        <taxon>Pezizomycotina</taxon>
        <taxon>Eurotiomycetes</taxon>
        <taxon>Eurotiomycetidae</taxon>
        <taxon>Eurotiales</taxon>
        <taxon>Trichocomaceae</taxon>
        <taxon>Talaromyces</taxon>
        <taxon>Talaromyces sect. Islandici</taxon>
    </lineage>
</organism>
<dbReference type="SUPFAM" id="SSF51735">
    <property type="entry name" value="NAD(P)-binding Rossmann-fold domains"/>
    <property type="match status" value="1"/>
</dbReference>
<dbReference type="EMBL" id="CP055898">
    <property type="protein sequence ID" value="QKX54514.1"/>
    <property type="molecule type" value="Genomic_DNA"/>
</dbReference>
<dbReference type="Proteomes" id="UP000509510">
    <property type="component" value="Chromosome I"/>
</dbReference>
<dbReference type="GeneID" id="55989111"/>
<sequence length="317" mass="35597">MTIKYLITGATGGLGSQVLAHLAASVPHSSLAAASSKESNRAQFEAQGIAFRVTNFDDPASLEAAFDGVENLFFVSTNTFDNERRTRQHRNVVEAAKKTGVKHTWYTSLAFGGLRSDSKISVQQAHLETEKMLEISGITYTSIREGIYADAFPLFLQWYPSTETIYIPEDGQITYTSREELGEANAKLLLKGGHENEIVLLTANEPLSAVDIIQVINETTNRNVKLEIIPPEEYVRYNTENDEGKKAEGFWKSRLSWFDGIAKGDAQVSNPLMKELLGREPKTGSFIIREILKENPNYTWHQNYVDQEQYRATLPRK</sequence>
<dbReference type="AlphaFoldDB" id="A0A7H8QKS6"/>
<dbReference type="InterPro" id="IPR036291">
    <property type="entry name" value="NAD(P)-bd_dom_sf"/>
</dbReference>
<proteinExistence type="predicted"/>
<gene>
    <name evidence="2" type="ORF">TRUGW13939_01601</name>
</gene>
<evidence type="ECO:0000313" key="3">
    <source>
        <dbReference type="Proteomes" id="UP000509510"/>
    </source>
</evidence>
<evidence type="ECO:0000313" key="2">
    <source>
        <dbReference type="EMBL" id="QKX54514.1"/>
    </source>
</evidence>
<dbReference type="KEGG" id="trg:TRUGW13939_01601"/>
<dbReference type="PANTHER" id="PTHR47129:SF1">
    <property type="entry name" value="NMRA-LIKE DOMAIN-CONTAINING PROTEIN"/>
    <property type="match status" value="1"/>
</dbReference>
<dbReference type="Gene3D" id="3.40.50.720">
    <property type="entry name" value="NAD(P)-binding Rossmann-like Domain"/>
    <property type="match status" value="1"/>
</dbReference>
<dbReference type="Pfam" id="PF05368">
    <property type="entry name" value="NmrA"/>
    <property type="match status" value="1"/>
</dbReference>
<protein>
    <recommendedName>
        <fullName evidence="1">NmrA-like domain-containing protein</fullName>
    </recommendedName>
</protein>
<dbReference type="InterPro" id="IPR052718">
    <property type="entry name" value="NmrA-type_oxidoreductase"/>
</dbReference>
<name>A0A7H8QKS6_TALRU</name>
<dbReference type="OrthoDB" id="419598at2759"/>
<keyword evidence="3" id="KW-1185">Reference proteome</keyword>
<reference evidence="3" key="1">
    <citation type="submission" date="2020-06" db="EMBL/GenBank/DDBJ databases">
        <title>A chromosome-scale genome assembly of Talaromyces rugulosus W13939.</title>
        <authorList>
            <person name="Wang B."/>
            <person name="Guo L."/>
            <person name="Ye K."/>
            <person name="Wang L."/>
        </authorList>
    </citation>
    <scope>NUCLEOTIDE SEQUENCE [LARGE SCALE GENOMIC DNA]</scope>
    <source>
        <strain evidence="3">W13939</strain>
    </source>
</reference>
<feature type="domain" description="NmrA-like" evidence="1">
    <location>
        <begin position="5"/>
        <end position="236"/>
    </location>
</feature>
<dbReference type="RefSeq" id="XP_035340693.1">
    <property type="nucleotide sequence ID" value="XM_035484800.1"/>
</dbReference>
<evidence type="ECO:0000259" key="1">
    <source>
        <dbReference type="Pfam" id="PF05368"/>
    </source>
</evidence>
<accession>A0A7H8QKS6</accession>
<dbReference type="Gene3D" id="3.90.25.10">
    <property type="entry name" value="UDP-galactose 4-epimerase, domain 1"/>
    <property type="match status" value="1"/>
</dbReference>